<evidence type="ECO:0000313" key="2">
    <source>
        <dbReference type="Proteomes" id="UP000562045"/>
    </source>
</evidence>
<comment type="caution">
    <text evidence="1">The sequence shown here is derived from an EMBL/GenBank/DDBJ whole genome shotgun (WGS) entry which is preliminary data.</text>
</comment>
<sequence length="211" mass="22871">MASRSWRDKRIDDLLEAVSELGMTMSRTAAGEVLDERVTYVAEQMRVTEPTARRYLTDEALAGLARTIVFGFVDETPGADLMGAPRTAAVPVRFAGTVFAGLGEVIRILLVERDDLTHTRDRVAQVAHAQSCFGLLIHDQVATTGSYDEPSVQMPPALLLRVARILETAADLVEGGLIGYQVDPAESAGLPGAFRRDVQLMRTMAGQEPST</sequence>
<dbReference type="RefSeq" id="WP_179652958.1">
    <property type="nucleotide sequence ID" value="NZ_JACBZM010000002.1"/>
</dbReference>
<dbReference type="AlphaFoldDB" id="A0A7Y9ZP77"/>
<organism evidence="1 2">
    <name type="scientific">Nocardioides aromaticivorans</name>
    <dbReference type="NCBI Taxonomy" id="200618"/>
    <lineage>
        <taxon>Bacteria</taxon>
        <taxon>Bacillati</taxon>
        <taxon>Actinomycetota</taxon>
        <taxon>Actinomycetes</taxon>
        <taxon>Propionibacteriales</taxon>
        <taxon>Nocardioidaceae</taxon>
        <taxon>Nocardioides</taxon>
    </lineage>
</organism>
<gene>
    <name evidence="1" type="ORF">BJ993_005094</name>
</gene>
<name>A0A7Y9ZP77_9ACTN</name>
<protein>
    <submittedName>
        <fullName evidence="1">Uncharacterized protein</fullName>
    </submittedName>
</protein>
<evidence type="ECO:0000313" key="1">
    <source>
        <dbReference type="EMBL" id="NYI47948.1"/>
    </source>
</evidence>
<reference evidence="1 2" key="1">
    <citation type="submission" date="2020-07" db="EMBL/GenBank/DDBJ databases">
        <title>Sequencing the genomes of 1000 actinobacteria strains.</title>
        <authorList>
            <person name="Klenk H.-P."/>
        </authorList>
    </citation>
    <scope>NUCLEOTIDE SEQUENCE [LARGE SCALE GENOMIC DNA]</scope>
    <source>
        <strain evidence="1 2">DSM 15131</strain>
    </source>
</reference>
<dbReference type="EMBL" id="JACBZM010000002">
    <property type="protein sequence ID" value="NYI47948.1"/>
    <property type="molecule type" value="Genomic_DNA"/>
</dbReference>
<dbReference type="Proteomes" id="UP000562045">
    <property type="component" value="Unassembled WGS sequence"/>
</dbReference>
<proteinExistence type="predicted"/>
<accession>A0A7Y9ZP77</accession>